<sequence>MSLQCWRGKKRAYDESSGQVYEESTASVRSMIPHWLTRSRGRIYRPGEYKSPGPGVASLRDIAIRSAILHIDIIPPEVLKCVPWVVGKTIADYLTRTEAWSLKIWGTFAAAYSGEEDPVLKQYKINLCTKASGDMHELDLILKQLSTLSFNHITNLSIHRLKFTKTDFITLSNIQNLGVLALSCDHSVADADHSGDIDDTFMKKWSRLVGEESRLLKLKVFILRRFTLTAYILNYFSALPALLLCNIENRTLDQKLAGGITLQWGWDLLYRVESNWDPEEIWHDQEMSTHALLRECYKYAIIHTLRAPGEPQPAMPKSPVLSIDYGASCSQIIVGKPQSIWYKRISLAQSIVAAKRAVPTPQKSQDHAKRTRSIRPGKQIDLGDFLGSF</sequence>
<dbReference type="OrthoDB" id="5273928at2759"/>
<evidence type="ECO:0000313" key="2">
    <source>
        <dbReference type="Proteomes" id="UP000250140"/>
    </source>
</evidence>
<dbReference type="Proteomes" id="UP000250140">
    <property type="component" value="Unassembled WGS sequence"/>
</dbReference>
<reference evidence="1 2" key="1">
    <citation type="journal article" date="2016" name="Nat. Commun.">
        <title>Ectomycorrhizal ecology is imprinted in the genome of the dominant symbiotic fungus Cenococcum geophilum.</title>
        <authorList>
            <consortium name="DOE Joint Genome Institute"/>
            <person name="Peter M."/>
            <person name="Kohler A."/>
            <person name="Ohm R.A."/>
            <person name="Kuo A."/>
            <person name="Krutzmann J."/>
            <person name="Morin E."/>
            <person name="Arend M."/>
            <person name="Barry K.W."/>
            <person name="Binder M."/>
            <person name="Choi C."/>
            <person name="Clum A."/>
            <person name="Copeland A."/>
            <person name="Grisel N."/>
            <person name="Haridas S."/>
            <person name="Kipfer T."/>
            <person name="LaButti K."/>
            <person name="Lindquist E."/>
            <person name="Lipzen A."/>
            <person name="Maire R."/>
            <person name="Meier B."/>
            <person name="Mihaltcheva S."/>
            <person name="Molinier V."/>
            <person name="Murat C."/>
            <person name="Poggeler S."/>
            <person name="Quandt C.A."/>
            <person name="Sperisen C."/>
            <person name="Tritt A."/>
            <person name="Tisserant E."/>
            <person name="Crous P.W."/>
            <person name="Henrissat B."/>
            <person name="Nehls U."/>
            <person name="Egli S."/>
            <person name="Spatafora J.W."/>
            <person name="Grigoriev I.V."/>
            <person name="Martin F.M."/>
        </authorList>
    </citation>
    <scope>NUCLEOTIDE SEQUENCE [LARGE SCALE GENOMIC DNA]</scope>
    <source>
        <strain evidence="1 2">CBS 207.34</strain>
    </source>
</reference>
<dbReference type="AlphaFoldDB" id="A0A8E2F0Q9"/>
<organism evidence="1 2">
    <name type="scientific">Glonium stellatum</name>
    <dbReference type="NCBI Taxonomy" id="574774"/>
    <lineage>
        <taxon>Eukaryota</taxon>
        <taxon>Fungi</taxon>
        <taxon>Dikarya</taxon>
        <taxon>Ascomycota</taxon>
        <taxon>Pezizomycotina</taxon>
        <taxon>Dothideomycetes</taxon>
        <taxon>Pleosporomycetidae</taxon>
        <taxon>Gloniales</taxon>
        <taxon>Gloniaceae</taxon>
        <taxon>Glonium</taxon>
    </lineage>
</organism>
<evidence type="ECO:0000313" key="1">
    <source>
        <dbReference type="EMBL" id="OCL08442.1"/>
    </source>
</evidence>
<protein>
    <submittedName>
        <fullName evidence="1">Uncharacterized protein</fullName>
    </submittedName>
</protein>
<name>A0A8E2F0Q9_9PEZI</name>
<proteinExistence type="predicted"/>
<keyword evidence="2" id="KW-1185">Reference proteome</keyword>
<accession>A0A8E2F0Q9</accession>
<dbReference type="EMBL" id="KV749661">
    <property type="protein sequence ID" value="OCL08442.1"/>
    <property type="molecule type" value="Genomic_DNA"/>
</dbReference>
<gene>
    <name evidence="1" type="ORF">AOQ84DRAFT_376790</name>
</gene>